<protein>
    <submittedName>
        <fullName evidence="2">Uncharacterized protein</fullName>
    </submittedName>
</protein>
<accession>A0ABX1QYR4</accession>
<evidence type="ECO:0000256" key="1">
    <source>
        <dbReference type="SAM" id="Phobius"/>
    </source>
</evidence>
<dbReference type="EMBL" id="JAAMPT010000209">
    <property type="protein sequence ID" value="NMH26333.1"/>
    <property type="molecule type" value="Genomic_DNA"/>
</dbReference>
<gene>
    <name evidence="2" type="ORF">G6042_13785</name>
</gene>
<comment type="caution">
    <text evidence="2">The sequence shown here is derived from an EMBL/GenBank/DDBJ whole genome shotgun (WGS) entry which is preliminary data.</text>
</comment>
<feature type="transmembrane region" description="Helical" evidence="1">
    <location>
        <begin position="61"/>
        <end position="79"/>
    </location>
</feature>
<feature type="transmembrane region" description="Helical" evidence="1">
    <location>
        <begin position="12"/>
        <end position="29"/>
    </location>
</feature>
<proteinExistence type="predicted"/>
<name>A0ABX1QYR4_9FLAO</name>
<keyword evidence="1" id="KW-0812">Transmembrane</keyword>
<keyword evidence="1" id="KW-0472">Membrane</keyword>
<reference evidence="2 3" key="1">
    <citation type="submission" date="2020-02" db="EMBL/GenBank/DDBJ databases">
        <title>Flavobacterium sp. genome.</title>
        <authorList>
            <person name="Jung H.S."/>
            <person name="Baek J.H."/>
            <person name="Jeon C.O."/>
        </authorList>
    </citation>
    <scope>NUCLEOTIDE SEQUENCE [LARGE SCALE GENOMIC DNA]</scope>
    <source>
        <strain evidence="2 3">SE-s27</strain>
    </source>
</reference>
<feature type="transmembrane region" description="Helical" evidence="1">
    <location>
        <begin position="121"/>
        <end position="139"/>
    </location>
</feature>
<dbReference type="Proteomes" id="UP000767947">
    <property type="component" value="Unassembled WGS sequence"/>
</dbReference>
<evidence type="ECO:0000313" key="2">
    <source>
        <dbReference type="EMBL" id="NMH26333.1"/>
    </source>
</evidence>
<feature type="transmembrane region" description="Helical" evidence="1">
    <location>
        <begin position="91"/>
        <end position="109"/>
    </location>
</feature>
<evidence type="ECO:0000313" key="3">
    <source>
        <dbReference type="Proteomes" id="UP000767947"/>
    </source>
</evidence>
<keyword evidence="1" id="KW-1133">Transmembrane helix</keyword>
<keyword evidence="3" id="KW-1185">Reference proteome</keyword>
<sequence length="180" mass="21115">MYIEESEKKNVVYIVLMFLSLVTNLLFIPNTFESLFYALVVFTIHRILVIFLIIRLNQIKDYIPVVIATAPFLIVFFYLYFETPELPESSLIILILQNILISVFAGISLSDYVMNDNKQNSILLISAMLFVMLQFSIFVEKYYLNNEYDSILRPLSMTLNGMAFYSFYRYVIEAEKLNED</sequence>
<organism evidence="2 3">
    <name type="scientific">Flavobacterium solisilvae</name>
    <dbReference type="NCBI Taxonomy" id="1852019"/>
    <lineage>
        <taxon>Bacteria</taxon>
        <taxon>Pseudomonadati</taxon>
        <taxon>Bacteroidota</taxon>
        <taxon>Flavobacteriia</taxon>
        <taxon>Flavobacteriales</taxon>
        <taxon>Flavobacteriaceae</taxon>
        <taxon>Flavobacterium</taxon>
    </lineage>
</organism>
<feature type="transmembrane region" description="Helical" evidence="1">
    <location>
        <begin position="35"/>
        <end position="54"/>
    </location>
</feature>